<proteinExistence type="predicted"/>
<name>A0ABS1T1B0_9GAMM</name>
<reference evidence="1 2" key="1">
    <citation type="submission" date="2021-01" db="EMBL/GenBank/DDBJ databases">
        <title>Genome sequence of Shewanella schlegeliana JCM 11561.</title>
        <authorList>
            <person name="Zhang H."/>
            <person name="Li C."/>
        </authorList>
    </citation>
    <scope>NUCLEOTIDE SEQUENCE [LARGE SCALE GENOMIC DNA]</scope>
    <source>
        <strain evidence="1 2">JCM 11561</strain>
    </source>
</reference>
<protein>
    <recommendedName>
        <fullName evidence="3">DUF3299 domain-containing protein</fullName>
    </recommendedName>
</protein>
<comment type="caution">
    <text evidence="1">The sequence shown here is derived from an EMBL/GenBank/DDBJ whole genome shotgun (WGS) entry which is preliminary data.</text>
</comment>
<sequence length="176" mass="19570">MQLLVRFGFILLFIGGLFLTPVPASASEQNLQQAEVSAPKHSNEPSQLKEQAIALQASNLALANNILSVLSPSDVNSVTLKDNHAEKKQGNDSEYAPLVSSRFVSFSQHDPQQTRPDYLLAFEFISPSVPSLTVGYRVEFTPALDWLLHIPSSTHRLSAWKESNLLYRFSQARFIS</sequence>
<keyword evidence="2" id="KW-1185">Reference proteome</keyword>
<dbReference type="Proteomes" id="UP000604898">
    <property type="component" value="Unassembled WGS sequence"/>
</dbReference>
<accession>A0ABS1T1B0</accession>
<dbReference type="EMBL" id="JAESVD010000005">
    <property type="protein sequence ID" value="MBL4913607.1"/>
    <property type="molecule type" value="Genomic_DNA"/>
</dbReference>
<evidence type="ECO:0000313" key="2">
    <source>
        <dbReference type="Proteomes" id="UP000604898"/>
    </source>
</evidence>
<evidence type="ECO:0008006" key="3">
    <source>
        <dbReference type="Google" id="ProtNLM"/>
    </source>
</evidence>
<gene>
    <name evidence="1" type="ORF">JMA39_10690</name>
</gene>
<organism evidence="1 2">
    <name type="scientific">Shewanella schlegeliana</name>
    <dbReference type="NCBI Taxonomy" id="190308"/>
    <lineage>
        <taxon>Bacteria</taxon>
        <taxon>Pseudomonadati</taxon>
        <taxon>Pseudomonadota</taxon>
        <taxon>Gammaproteobacteria</taxon>
        <taxon>Alteromonadales</taxon>
        <taxon>Shewanellaceae</taxon>
        <taxon>Shewanella</taxon>
    </lineage>
</organism>
<evidence type="ECO:0000313" key="1">
    <source>
        <dbReference type="EMBL" id="MBL4913607.1"/>
    </source>
</evidence>